<feature type="compositionally biased region" description="Low complexity" evidence="13">
    <location>
        <begin position="476"/>
        <end position="485"/>
    </location>
</feature>
<keyword evidence="5" id="KW-0812">Transmembrane</keyword>
<evidence type="ECO:0000256" key="13">
    <source>
        <dbReference type="SAM" id="MobiDB-lite"/>
    </source>
</evidence>
<proteinExistence type="predicted"/>
<dbReference type="SMART" id="SM00564">
    <property type="entry name" value="PQQ"/>
    <property type="match status" value="3"/>
</dbReference>
<evidence type="ECO:0000313" key="18">
    <source>
        <dbReference type="EMBL" id="CAD8526559.1"/>
    </source>
</evidence>
<keyword evidence="6 14" id="KW-0732">Signal</keyword>
<dbReference type="SUPFAM" id="SSF56112">
    <property type="entry name" value="Protein kinase-like (PK-like)"/>
    <property type="match status" value="1"/>
</dbReference>
<protein>
    <recommendedName>
        <fullName evidence="2">non-specific serine/threonine protein kinase</fullName>
        <ecNumber evidence="2">2.7.11.1</ecNumber>
    </recommendedName>
</protein>
<dbReference type="GO" id="GO:0004521">
    <property type="term" value="F:RNA endonuclease activity"/>
    <property type="evidence" value="ECO:0007669"/>
    <property type="project" value="InterPro"/>
</dbReference>
<keyword evidence="9" id="KW-0067">ATP-binding</keyword>
<dbReference type="Pfam" id="PF00642">
    <property type="entry name" value="zf-CCCH"/>
    <property type="match status" value="1"/>
</dbReference>
<comment type="subcellular location">
    <subcellularLocation>
        <location evidence="1">Membrane</location>
        <topology evidence="1">Single-pass type I membrane protein</topology>
    </subcellularLocation>
</comment>
<dbReference type="PROSITE" id="PS50011">
    <property type="entry name" value="PROTEIN_KINASE_DOM"/>
    <property type="match status" value="1"/>
</dbReference>
<feature type="domain" description="Protein kinase" evidence="15">
    <location>
        <begin position="555"/>
        <end position="840"/>
    </location>
</feature>
<evidence type="ECO:0000256" key="9">
    <source>
        <dbReference type="ARBA" id="ARBA00022840"/>
    </source>
</evidence>
<dbReference type="InterPro" id="IPR011009">
    <property type="entry name" value="Kinase-like_dom_sf"/>
</dbReference>
<dbReference type="GO" id="GO:0005524">
    <property type="term" value="F:ATP binding"/>
    <property type="evidence" value="ECO:0007669"/>
    <property type="project" value="UniProtKB-KW"/>
</dbReference>
<dbReference type="CDD" id="cd10422">
    <property type="entry name" value="RNase_Ire1"/>
    <property type="match status" value="1"/>
</dbReference>
<evidence type="ECO:0000256" key="3">
    <source>
        <dbReference type="ARBA" id="ARBA00022527"/>
    </source>
</evidence>
<evidence type="ECO:0000256" key="5">
    <source>
        <dbReference type="ARBA" id="ARBA00022692"/>
    </source>
</evidence>
<keyword evidence="12" id="KW-0479">Metal-binding</keyword>
<dbReference type="FunFam" id="3.30.200.20:FF:000077">
    <property type="entry name" value="Putative Serine/threonine-protein kinase/endoribonuclease IRE1"/>
    <property type="match status" value="1"/>
</dbReference>
<feature type="region of interest" description="Disordered" evidence="13">
    <location>
        <begin position="92"/>
        <end position="115"/>
    </location>
</feature>
<dbReference type="SMART" id="SM00220">
    <property type="entry name" value="S_TKc"/>
    <property type="match status" value="1"/>
</dbReference>
<gene>
    <name evidence="18" type="ORF">MCOM1403_LOCUS12042</name>
</gene>
<dbReference type="PROSITE" id="PS51392">
    <property type="entry name" value="KEN"/>
    <property type="match status" value="1"/>
</dbReference>
<dbReference type="Gene3D" id="1.20.1440.180">
    <property type="entry name" value="KEN domain"/>
    <property type="match status" value="1"/>
</dbReference>
<feature type="compositionally biased region" description="Basic residues" evidence="13">
    <location>
        <begin position="486"/>
        <end position="499"/>
    </location>
</feature>
<dbReference type="GO" id="GO:0004674">
    <property type="term" value="F:protein serine/threonine kinase activity"/>
    <property type="evidence" value="ECO:0007669"/>
    <property type="project" value="UniProtKB-KW"/>
</dbReference>
<dbReference type="InterPro" id="IPR015943">
    <property type="entry name" value="WD40/YVTN_repeat-like_dom_sf"/>
</dbReference>
<evidence type="ECO:0000256" key="1">
    <source>
        <dbReference type="ARBA" id="ARBA00004479"/>
    </source>
</evidence>
<evidence type="ECO:0000259" key="17">
    <source>
        <dbReference type="PROSITE" id="PS51392"/>
    </source>
</evidence>
<dbReference type="InterPro" id="IPR018391">
    <property type="entry name" value="PQQ_b-propeller_rpt"/>
</dbReference>
<keyword evidence="11" id="KW-0472">Membrane</keyword>
<dbReference type="EC" id="2.7.11.1" evidence="2"/>
<dbReference type="Pfam" id="PF06479">
    <property type="entry name" value="Ribonuc_2-5A"/>
    <property type="match status" value="1"/>
</dbReference>
<sequence>MGTPPEVDPMKMGRLLNPALTLWLVCIASMLATASVEGKPTAIKRAGGRRLAEATDAGEPLLVSLLDGTVRAVDRSSGETLWTFSSGGPLVQAHRSGADGSGRGDTDGVAIRGRTNPTVFPGIDGSLYAYAVDEASADGSGSGALHGEVSRLPVTARQLVEASPSVTRDGGVVMGTRRSVVFAVDRRTGELLRSFDTDGTVVHGGNDEGFFLSNDPVAAEPARDAFYIGRTEYVVRSVDSSTGRERWNVTYGEVTPLTSTEGGGRGGGGPLFLRRGDGDGGSDGSDGSPPRLEWGPGNAVRASYDGGAGRDAWIAHMPSTPVAAYDGRTGGVVKGGSPFEGGGGDILVGAHGGGLFALPSTDGGSARGLSLRTGDSLGTVGALVPVAVSPTASDDDWACIPEKLWDDALTPGGLDSFLALHGGGSASTDGSALLAPLRRVVGSSIGAAAVVTVAVGFGTFAARAASIARGERRGVRSNGGSNGSKRGSRGKNRGRRNKGKGAVGGAGRGGDDAIADDAADEVPRMADPGDSGGFPGASLEPLRSDSGAVRVGRLSVGPGILGYGSCGTIVFEGELDGRPVAVKRLLAQFHELARAELATLISSDEHPNVLRCFAMEEDADFVYVALERCSSALASVVDGGSMGTGVDLATKDGDAFDLVDPSTGRPTPEGMTLMRDVCEGLHALHSRGIVHRDLKPQNVLITPQRRGKLADMGLAKRLGVGVGSDASFETHLAGVGGTDHGGGLAGSGTAGWQAPERLLRGKQARSVDTFALGCLMHYCLTGGEHPFGDRYERDANVIKGVANLASVRRAPEAADLIGKLIARDADARPSAAEVLSHPFWWSDAKRLTFLVDVSDRVEMEDREVGGGRLLSLLERGAMKNALGGGEWVPKLDPSLLENLGRYRKYNAAAVRDLLRVIRNKMSHFRELPAKVQATVGSPPDAFYRYFASRFPGLLLHAYAFAARECAHESMFRRYFFPHEEDTRCSGEALASLERASVAVAAKAAARAARRDAINDQTSVEYPVRPGEPDCVFWIKTGRCKFGAGCKFNHPSGLHG</sequence>
<dbReference type="GO" id="GO:0051082">
    <property type="term" value="F:unfolded protein binding"/>
    <property type="evidence" value="ECO:0007669"/>
    <property type="project" value="TreeGrafter"/>
</dbReference>
<evidence type="ECO:0000256" key="2">
    <source>
        <dbReference type="ARBA" id="ARBA00012513"/>
    </source>
</evidence>
<dbReference type="Gene3D" id="3.30.200.20">
    <property type="entry name" value="Phosphorylase Kinase, domain 1"/>
    <property type="match status" value="1"/>
</dbReference>
<keyword evidence="7" id="KW-0547">Nucleotide-binding</keyword>
<feature type="region of interest" description="Disordered" evidence="13">
    <location>
        <begin position="258"/>
        <end position="297"/>
    </location>
</feature>
<dbReference type="PROSITE" id="PS50103">
    <property type="entry name" value="ZF_C3H1"/>
    <property type="match status" value="1"/>
</dbReference>
<dbReference type="AlphaFoldDB" id="A0A7S0IMS1"/>
<dbReference type="GO" id="GO:0036498">
    <property type="term" value="P:IRE1-mediated unfolded protein response"/>
    <property type="evidence" value="ECO:0007669"/>
    <property type="project" value="TreeGrafter"/>
</dbReference>
<evidence type="ECO:0000256" key="6">
    <source>
        <dbReference type="ARBA" id="ARBA00022729"/>
    </source>
</evidence>
<dbReference type="InterPro" id="IPR000571">
    <property type="entry name" value="Znf_CCCH"/>
</dbReference>
<evidence type="ECO:0000256" key="8">
    <source>
        <dbReference type="ARBA" id="ARBA00022777"/>
    </source>
</evidence>
<evidence type="ECO:0000259" key="16">
    <source>
        <dbReference type="PROSITE" id="PS50103"/>
    </source>
</evidence>
<evidence type="ECO:0000256" key="4">
    <source>
        <dbReference type="ARBA" id="ARBA00022679"/>
    </source>
</evidence>
<dbReference type="InterPro" id="IPR038357">
    <property type="entry name" value="KEN_sf"/>
</dbReference>
<dbReference type="GO" id="GO:0006397">
    <property type="term" value="P:mRNA processing"/>
    <property type="evidence" value="ECO:0007669"/>
    <property type="project" value="InterPro"/>
</dbReference>
<accession>A0A7S0IMS1</accession>
<organism evidence="18">
    <name type="scientific">Micromonas pusilla</name>
    <name type="common">Picoplanktonic green alga</name>
    <name type="synonym">Chromulina pusilla</name>
    <dbReference type="NCBI Taxonomy" id="38833"/>
    <lineage>
        <taxon>Eukaryota</taxon>
        <taxon>Viridiplantae</taxon>
        <taxon>Chlorophyta</taxon>
        <taxon>Mamiellophyceae</taxon>
        <taxon>Mamiellales</taxon>
        <taxon>Mamiellaceae</taxon>
        <taxon>Micromonas</taxon>
    </lineage>
</organism>
<evidence type="ECO:0000259" key="15">
    <source>
        <dbReference type="PROSITE" id="PS50011"/>
    </source>
</evidence>
<dbReference type="SMART" id="SM00580">
    <property type="entry name" value="PUG"/>
    <property type="match status" value="1"/>
</dbReference>
<feature type="domain" description="C3H1-type" evidence="16">
    <location>
        <begin position="1024"/>
        <end position="1052"/>
    </location>
</feature>
<dbReference type="InterPro" id="IPR011047">
    <property type="entry name" value="Quinoprotein_ADH-like_sf"/>
</dbReference>
<dbReference type="Gene3D" id="1.10.510.10">
    <property type="entry name" value="Transferase(Phosphotransferase) domain 1"/>
    <property type="match status" value="1"/>
</dbReference>
<dbReference type="InterPro" id="IPR010513">
    <property type="entry name" value="KEN_dom"/>
</dbReference>
<feature type="region of interest" description="Disordered" evidence="13">
    <location>
        <begin position="471"/>
        <end position="515"/>
    </location>
</feature>
<keyword evidence="12" id="KW-0862">Zinc</keyword>
<dbReference type="Gene3D" id="2.130.10.10">
    <property type="entry name" value="YVTN repeat-like/Quinoprotein amine dehydrogenase"/>
    <property type="match status" value="1"/>
</dbReference>
<keyword evidence="10" id="KW-1133">Transmembrane helix</keyword>
<dbReference type="SUPFAM" id="SSF50998">
    <property type="entry name" value="Quinoprotein alcohol dehydrogenase-like"/>
    <property type="match status" value="1"/>
</dbReference>
<feature type="zinc finger region" description="C3H1-type" evidence="12">
    <location>
        <begin position="1024"/>
        <end position="1052"/>
    </location>
</feature>
<dbReference type="SMART" id="SM00356">
    <property type="entry name" value="ZnF_C3H1"/>
    <property type="match status" value="1"/>
</dbReference>
<evidence type="ECO:0000256" key="10">
    <source>
        <dbReference type="ARBA" id="ARBA00022989"/>
    </source>
</evidence>
<keyword evidence="4" id="KW-0808">Transferase</keyword>
<dbReference type="EMBL" id="HBEQ01014931">
    <property type="protein sequence ID" value="CAD8526559.1"/>
    <property type="molecule type" value="Transcribed_RNA"/>
</dbReference>
<dbReference type="Pfam" id="PF00069">
    <property type="entry name" value="Pkinase"/>
    <property type="match status" value="1"/>
</dbReference>
<dbReference type="PANTHER" id="PTHR13954">
    <property type="entry name" value="IRE1-RELATED"/>
    <property type="match status" value="1"/>
</dbReference>
<reference evidence="18" key="1">
    <citation type="submission" date="2021-01" db="EMBL/GenBank/DDBJ databases">
        <authorList>
            <person name="Corre E."/>
            <person name="Pelletier E."/>
            <person name="Niang G."/>
            <person name="Scheremetjew M."/>
            <person name="Finn R."/>
            <person name="Kale V."/>
            <person name="Holt S."/>
            <person name="Cochrane G."/>
            <person name="Meng A."/>
            <person name="Brown T."/>
            <person name="Cohen L."/>
        </authorList>
    </citation>
    <scope>NUCLEOTIDE SEQUENCE</scope>
    <source>
        <strain evidence="18">CCMP1723</strain>
    </source>
</reference>
<dbReference type="InterPro" id="IPR000719">
    <property type="entry name" value="Prot_kinase_dom"/>
</dbReference>
<dbReference type="GO" id="GO:0008270">
    <property type="term" value="F:zinc ion binding"/>
    <property type="evidence" value="ECO:0007669"/>
    <property type="project" value="UniProtKB-KW"/>
</dbReference>
<keyword evidence="12" id="KW-0863">Zinc-finger</keyword>
<feature type="chain" id="PRO_5031460901" description="non-specific serine/threonine protein kinase" evidence="14">
    <location>
        <begin position="39"/>
        <end position="1055"/>
    </location>
</feature>
<evidence type="ECO:0000256" key="7">
    <source>
        <dbReference type="ARBA" id="ARBA00022741"/>
    </source>
</evidence>
<keyword evidence="3" id="KW-0723">Serine/threonine-protein kinase</keyword>
<dbReference type="PROSITE" id="PS00108">
    <property type="entry name" value="PROTEIN_KINASE_ST"/>
    <property type="match status" value="1"/>
</dbReference>
<evidence type="ECO:0000256" key="11">
    <source>
        <dbReference type="ARBA" id="ARBA00023136"/>
    </source>
</evidence>
<keyword evidence="8" id="KW-0418">Kinase</keyword>
<feature type="signal peptide" evidence="14">
    <location>
        <begin position="1"/>
        <end position="38"/>
    </location>
</feature>
<name>A0A7S0IMS1_MICPS</name>
<feature type="compositionally biased region" description="Gly residues" evidence="13">
    <location>
        <begin position="261"/>
        <end position="270"/>
    </location>
</feature>
<feature type="domain" description="KEN" evidence="17">
    <location>
        <begin position="843"/>
        <end position="977"/>
    </location>
</feature>
<dbReference type="InterPro" id="IPR008271">
    <property type="entry name" value="Ser/Thr_kinase_AS"/>
</dbReference>
<dbReference type="InterPro" id="IPR045133">
    <property type="entry name" value="IRE1/2-like"/>
</dbReference>
<feature type="region of interest" description="Disordered" evidence="13">
    <location>
        <begin position="522"/>
        <end position="541"/>
    </location>
</feature>
<dbReference type="PANTHER" id="PTHR13954:SF6">
    <property type="entry name" value="NON-SPECIFIC SERINE_THREONINE PROTEIN KINASE"/>
    <property type="match status" value="1"/>
</dbReference>
<evidence type="ECO:0000256" key="14">
    <source>
        <dbReference type="SAM" id="SignalP"/>
    </source>
</evidence>
<evidence type="ECO:0000256" key="12">
    <source>
        <dbReference type="PROSITE-ProRule" id="PRU00723"/>
    </source>
</evidence>
<dbReference type="GO" id="GO:1990604">
    <property type="term" value="C:IRE1-TRAF2-ASK1 complex"/>
    <property type="evidence" value="ECO:0007669"/>
    <property type="project" value="TreeGrafter"/>
</dbReference>
<dbReference type="CDD" id="cd09213">
    <property type="entry name" value="Luminal_IRE1_like"/>
    <property type="match status" value="1"/>
</dbReference>